<comment type="caution">
    <text evidence="2">The sequence shown here is derived from an EMBL/GenBank/DDBJ whole genome shotgun (WGS) entry which is preliminary data.</text>
</comment>
<name>A0ABQ6IM13_9MICO</name>
<evidence type="ECO:0000313" key="2">
    <source>
        <dbReference type="EMBL" id="GMA38237.1"/>
    </source>
</evidence>
<reference evidence="3" key="1">
    <citation type="journal article" date="2019" name="Int. J. Syst. Evol. Microbiol.">
        <title>The Global Catalogue of Microorganisms (GCM) 10K type strain sequencing project: providing services to taxonomists for standard genome sequencing and annotation.</title>
        <authorList>
            <consortium name="The Broad Institute Genomics Platform"/>
            <consortium name="The Broad Institute Genome Sequencing Center for Infectious Disease"/>
            <person name="Wu L."/>
            <person name="Ma J."/>
        </authorList>
    </citation>
    <scope>NUCLEOTIDE SEQUENCE [LARGE SCALE GENOMIC DNA]</scope>
    <source>
        <strain evidence="3">NBRC 113072</strain>
    </source>
</reference>
<feature type="domain" description="Amphi-Trp" evidence="1">
    <location>
        <begin position="8"/>
        <end position="72"/>
    </location>
</feature>
<accession>A0ABQ6IM13</accession>
<proteinExistence type="predicted"/>
<protein>
    <recommendedName>
        <fullName evidence="1">Amphi-Trp domain-containing protein</fullName>
    </recommendedName>
</protein>
<sequence>MADIIEHEKNESLRREEAAARLHEIADQLARHNEITFVQGGRDVTVSVPDQVELSVEVEVGEKSEIEIEISW</sequence>
<dbReference type="InterPro" id="IPR027598">
    <property type="entry name" value="Amphi-Trp_dom"/>
</dbReference>
<dbReference type="Proteomes" id="UP001157126">
    <property type="component" value="Unassembled WGS sequence"/>
</dbReference>
<dbReference type="EMBL" id="BSUO01000001">
    <property type="protein sequence ID" value="GMA38237.1"/>
    <property type="molecule type" value="Genomic_DNA"/>
</dbReference>
<gene>
    <name evidence="2" type="ORF">GCM10025883_02820</name>
</gene>
<dbReference type="NCBIfam" id="TIGR04354">
    <property type="entry name" value="amphi-Trp"/>
    <property type="match status" value="1"/>
</dbReference>
<keyword evidence="3" id="KW-1185">Reference proteome</keyword>
<dbReference type="Pfam" id="PF20068">
    <property type="entry name" value="Amphi-Trp"/>
    <property type="match status" value="1"/>
</dbReference>
<dbReference type="RefSeq" id="WP_284302324.1">
    <property type="nucleotide sequence ID" value="NZ_BSUO01000001.1"/>
</dbReference>
<organism evidence="2 3">
    <name type="scientific">Mobilicoccus caccae</name>
    <dbReference type="NCBI Taxonomy" id="1859295"/>
    <lineage>
        <taxon>Bacteria</taxon>
        <taxon>Bacillati</taxon>
        <taxon>Actinomycetota</taxon>
        <taxon>Actinomycetes</taxon>
        <taxon>Micrococcales</taxon>
        <taxon>Dermatophilaceae</taxon>
        <taxon>Mobilicoccus</taxon>
    </lineage>
</organism>
<evidence type="ECO:0000259" key="1">
    <source>
        <dbReference type="Pfam" id="PF20068"/>
    </source>
</evidence>
<evidence type="ECO:0000313" key="3">
    <source>
        <dbReference type="Proteomes" id="UP001157126"/>
    </source>
</evidence>